<evidence type="ECO:0000313" key="6">
    <source>
        <dbReference type="EMBL" id="RHJ89701.1"/>
    </source>
</evidence>
<dbReference type="SUPFAM" id="SSF53850">
    <property type="entry name" value="Periplasmic binding protein-like II"/>
    <property type="match status" value="1"/>
</dbReference>
<feature type="signal peptide" evidence="4">
    <location>
        <begin position="1"/>
        <end position="22"/>
    </location>
</feature>
<dbReference type="STRING" id="1776384.GCA_900086585_03052"/>
<keyword evidence="7" id="KW-1185">Reference proteome</keyword>
<evidence type="ECO:0000256" key="1">
    <source>
        <dbReference type="ARBA" id="ARBA00005695"/>
    </source>
</evidence>
<dbReference type="GO" id="GO:1904680">
    <property type="term" value="F:peptide transmembrane transporter activity"/>
    <property type="evidence" value="ECO:0007669"/>
    <property type="project" value="TreeGrafter"/>
</dbReference>
<feature type="domain" description="Solute-binding protein family 5" evidence="5">
    <location>
        <begin position="84"/>
        <end position="441"/>
    </location>
</feature>
<comment type="similarity">
    <text evidence="1">Belongs to the bacterial solute-binding protein 5 family.</text>
</comment>
<dbReference type="Proteomes" id="UP000284841">
    <property type="component" value="Unassembled WGS sequence"/>
</dbReference>
<dbReference type="Gene3D" id="3.40.190.10">
    <property type="entry name" value="Periplasmic binding protein-like II"/>
    <property type="match status" value="1"/>
</dbReference>
<dbReference type="GO" id="GO:0042597">
    <property type="term" value="C:periplasmic space"/>
    <property type="evidence" value="ECO:0007669"/>
    <property type="project" value="UniProtKB-ARBA"/>
</dbReference>
<protein>
    <submittedName>
        <fullName evidence="6">ABC transporter substrate-binding protein</fullName>
    </submittedName>
</protein>
<dbReference type="OrthoDB" id="239741at2"/>
<dbReference type="GO" id="GO:0043190">
    <property type="term" value="C:ATP-binding cassette (ABC) transporter complex"/>
    <property type="evidence" value="ECO:0007669"/>
    <property type="project" value="InterPro"/>
</dbReference>
<feature type="chain" id="PRO_5019140715" evidence="4">
    <location>
        <begin position="23"/>
        <end position="521"/>
    </location>
</feature>
<dbReference type="GO" id="GO:0015833">
    <property type="term" value="P:peptide transport"/>
    <property type="evidence" value="ECO:0007669"/>
    <property type="project" value="TreeGrafter"/>
</dbReference>
<evidence type="ECO:0000259" key="5">
    <source>
        <dbReference type="Pfam" id="PF00496"/>
    </source>
</evidence>
<dbReference type="Pfam" id="PF00496">
    <property type="entry name" value="SBP_bac_5"/>
    <property type="match status" value="1"/>
</dbReference>
<name>A0A415E7H2_9FIRM</name>
<proteinExistence type="inferred from homology"/>
<accession>A0A415E7H2</accession>
<evidence type="ECO:0000256" key="3">
    <source>
        <dbReference type="ARBA" id="ARBA00022729"/>
    </source>
</evidence>
<keyword evidence="3 4" id="KW-0732">Signal</keyword>
<evidence type="ECO:0000313" key="7">
    <source>
        <dbReference type="Proteomes" id="UP000284841"/>
    </source>
</evidence>
<dbReference type="CDD" id="cd00995">
    <property type="entry name" value="PBP2_NikA_DppA_OppA_like"/>
    <property type="match status" value="1"/>
</dbReference>
<sequence length="521" mass="58828">MKRWKRQVFVIVMILSLMTTMAACGNKDAGGESKGGEKTIVYGQGGAWNRLMPYDLIGMFSIMPNEKIFDRLCGFDNENIIYYRAAESIDLSKDQTVFTVHLRKDSKWHDGEPVTAHDWEWTFKTMAKPEFEGYGSRGFLTQFAGTDGSGTGDIQIKAIDDYTLEMHLKNPTTPEAFFGSYSYYYYVLPKHLLEDIPVDELGTCDFWDNPIGSGPCKFVSEKPGYEVVLEAYDDYYLGRPQFDKLIYRVMSEETLSSGLLAGEFDVGWNTVTAEEALESLDGKNGLHADLVDNKINIQMVLNNEKFGPEVRHAFELAIDKQLIVDSVLKGYGEPVCSALMPSSPYYNKDLKVEYNPDKAKKMLKEANFDFSQTISLGASNSDREKMAVIIQDCLKKIGVNVEIETGDATTLMSGARDGSIDMCLLQSTTGASPTYLMMDYVTDGVTYCRVQDPKYYDLHVAVNQCVDKDDRIKKAWEMQKVLYEESPNINLVDQDIYMVCSSKLSNITVPNNDKCWEWVVK</sequence>
<dbReference type="Gene3D" id="3.10.105.10">
    <property type="entry name" value="Dipeptide-binding Protein, Domain 3"/>
    <property type="match status" value="1"/>
</dbReference>
<dbReference type="InterPro" id="IPR039424">
    <property type="entry name" value="SBP_5"/>
</dbReference>
<dbReference type="EMBL" id="QRMS01000001">
    <property type="protein sequence ID" value="RHJ89701.1"/>
    <property type="molecule type" value="Genomic_DNA"/>
</dbReference>
<dbReference type="PROSITE" id="PS51257">
    <property type="entry name" value="PROKAR_LIPOPROTEIN"/>
    <property type="match status" value="1"/>
</dbReference>
<dbReference type="InterPro" id="IPR030678">
    <property type="entry name" value="Peptide/Ni-bd"/>
</dbReference>
<dbReference type="PIRSF" id="PIRSF002741">
    <property type="entry name" value="MppA"/>
    <property type="match status" value="1"/>
</dbReference>
<organism evidence="6 7">
    <name type="scientific">Emergencia timonensis</name>
    <dbReference type="NCBI Taxonomy" id="1776384"/>
    <lineage>
        <taxon>Bacteria</taxon>
        <taxon>Bacillati</taxon>
        <taxon>Bacillota</taxon>
        <taxon>Clostridia</taxon>
        <taxon>Peptostreptococcales</taxon>
        <taxon>Anaerovoracaceae</taxon>
        <taxon>Emergencia</taxon>
    </lineage>
</organism>
<dbReference type="PANTHER" id="PTHR30290:SF9">
    <property type="entry name" value="OLIGOPEPTIDE-BINDING PROTEIN APPA"/>
    <property type="match status" value="1"/>
</dbReference>
<dbReference type="AlphaFoldDB" id="A0A415E7H2"/>
<dbReference type="PANTHER" id="PTHR30290">
    <property type="entry name" value="PERIPLASMIC BINDING COMPONENT OF ABC TRANSPORTER"/>
    <property type="match status" value="1"/>
</dbReference>
<evidence type="ECO:0000256" key="4">
    <source>
        <dbReference type="SAM" id="SignalP"/>
    </source>
</evidence>
<gene>
    <name evidence="6" type="ORF">DW099_03805</name>
</gene>
<comment type="caution">
    <text evidence="6">The sequence shown here is derived from an EMBL/GenBank/DDBJ whole genome shotgun (WGS) entry which is preliminary data.</text>
</comment>
<dbReference type="Gene3D" id="3.90.76.10">
    <property type="entry name" value="Dipeptide-binding Protein, Domain 1"/>
    <property type="match status" value="1"/>
</dbReference>
<dbReference type="InterPro" id="IPR000914">
    <property type="entry name" value="SBP_5_dom"/>
</dbReference>
<reference evidence="6 7" key="1">
    <citation type="submission" date="2018-08" db="EMBL/GenBank/DDBJ databases">
        <title>A genome reference for cultivated species of the human gut microbiota.</title>
        <authorList>
            <person name="Zou Y."/>
            <person name="Xue W."/>
            <person name="Luo G."/>
        </authorList>
    </citation>
    <scope>NUCLEOTIDE SEQUENCE [LARGE SCALE GENOMIC DNA]</scope>
    <source>
        <strain evidence="6 7">AM07-24</strain>
    </source>
</reference>
<evidence type="ECO:0000256" key="2">
    <source>
        <dbReference type="ARBA" id="ARBA00022448"/>
    </source>
</evidence>
<dbReference type="RefSeq" id="WP_118333761.1">
    <property type="nucleotide sequence ID" value="NZ_AP025567.1"/>
</dbReference>
<keyword evidence="2" id="KW-0813">Transport</keyword>